<dbReference type="Gene3D" id="3.20.20.80">
    <property type="entry name" value="Glycosidases"/>
    <property type="match status" value="1"/>
</dbReference>
<dbReference type="SUPFAM" id="SSF51445">
    <property type="entry name" value="(Trans)glycosidases"/>
    <property type="match status" value="1"/>
</dbReference>
<dbReference type="PANTHER" id="PTHR42976:SF1">
    <property type="entry name" value="GH18 DOMAIN-CONTAINING PROTEIN-RELATED"/>
    <property type="match status" value="1"/>
</dbReference>
<dbReference type="InterPro" id="IPR017853">
    <property type="entry name" value="GH"/>
</dbReference>
<dbReference type="CDD" id="cd06543">
    <property type="entry name" value="GH18_PF-ChiA-like"/>
    <property type="match status" value="1"/>
</dbReference>
<evidence type="ECO:0000313" key="3">
    <source>
        <dbReference type="EMBL" id="TQS40330.1"/>
    </source>
</evidence>
<gene>
    <name evidence="3" type="ORF">FL583_35530</name>
</gene>
<dbReference type="RefSeq" id="WP_142709287.1">
    <property type="nucleotide sequence ID" value="NZ_VIRS01000043.1"/>
</dbReference>
<dbReference type="EMBL" id="VIRS01000043">
    <property type="protein sequence ID" value="TQS40330.1"/>
    <property type="molecule type" value="Genomic_DNA"/>
</dbReference>
<dbReference type="Proteomes" id="UP000317982">
    <property type="component" value="Unassembled WGS sequence"/>
</dbReference>
<evidence type="ECO:0000259" key="2">
    <source>
        <dbReference type="PROSITE" id="PS51910"/>
    </source>
</evidence>
<comment type="caution">
    <text evidence="3">The sequence shown here is derived from an EMBL/GenBank/DDBJ whole genome shotgun (WGS) entry which is preliminary data.</text>
</comment>
<protein>
    <submittedName>
        <fullName evidence="3">Sugar hydrolase</fullName>
    </submittedName>
</protein>
<dbReference type="InterPro" id="IPR052750">
    <property type="entry name" value="GH18_Chitinase"/>
</dbReference>
<feature type="region of interest" description="Disordered" evidence="1">
    <location>
        <begin position="1"/>
        <end position="74"/>
    </location>
</feature>
<dbReference type="PROSITE" id="PS51910">
    <property type="entry name" value="GH18_2"/>
    <property type="match status" value="1"/>
</dbReference>
<keyword evidence="3" id="KW-0378">Hydrolase</keyword>
<dbReference type="GO" id="GO:0016787">
    <property type="term" value="F:hydrolase activity"/>
    <property type="evidence" value="ECO:0007669"/>
    <property type="project" value="UniProtKB-KW"/>
</dbReference>
<sequence length="375" mass="38436">MMTTAGAYAAVGSPFDGGGESELASCRSDACRHPEPSTEPAPSTESPARHVRRSHPAPGVGKASPTPKKTASNGTEFAPYVDLLQYPAVDLLAVRAAGIKHLNLAFIVSGDGCTASWGGSTSVGDATIKARVAAYRAAGGSVRISFGGESGTELAASCSSADELASAYQGVIDEFGVSKVDFDIEGGVLSDTDANDRRSKAIAIMQRNASSAGKTLDVSVTLPVNPSGLTSAGLSLLNSAASNGATIHAVNVMAMDFGESAAPDPDGKMGYYAIQSMKGTHAQVKSVFGLSSAEAWSRVAVTTLIGVNEPSTEVFTESDARQLSAFARSVGAAWVSMWQIARDQPCGDGNEADATSDACAGSSDNKYDFVRAFLA</sequence>
<evidence type="ECO:0000313" key="4">
    <source>
        <dbReference type="Proteomes" id="UP000317982"/>
    </source>
</evidence>
<dbReference type="InParanoid" id="A0A545AGC9"/>
<dbReference type="InterPro" id="IPR001223">
    <property type="entry name" value="Glyco_hydro18_cat"/>
</dbReference>
<reference evidence="3 4" key="1">
    <citation type="submission" date="2019-07" db="EMBL/GenBank/DDBJ databases">
        <title>Cryptosporangium phraense sp. nov., isolated from plant litter.</title>
        <authorList>
            <person name="Suriyachadkun C."/>
        </authorList>
    </citation>
    <scope>NUCLEOTIDE SEQUENCE [LARGE SCALE GENOMIC DNA]</scope>
    <source>
        <strain evidence="3 4">A-T 5661</strain>
    </source>
</reference>
<dbReference type="GO" id="GO:0005975">
    <property type="term" value="P:carbohydrate metabolic process"/>
    <property type="evidence" value="ECO:0007669"/>
    <property type="project" value="InterPro"/>
</dbReference>
<dbReference type="OrthoDB" id="99456at2"/>
<proteinExistence type="predicted"/>
<feature type="domain" description="GH18" evidence="2">
    <location>
        <begin position="75"/>
        <end position="375"/>
    </location>
</feature>
<dbReference type="PANTHER" id="PTHR42976">
    <property type="entry name" value="BIFUNCTIONAL CHITINASE/LYSOZYME-RELATED"/>
    <property type="match status" value="1"/>
</dbReference>
<keyword evidence="4" id="KW-1185">Reference proteome</keyword>
<name>A0A545AGC9_9ACTN</name>
<organism evidence="3 4">
    <name type="scientific">Cryptosporangium phraense</name>
    <dbReference type="NCBI Taxonomy" id="2593070"/>
    <lineage>
        <taxon>Bacteria</taxon>
        <taxon>Bacillati</taxon>
        <taxon>Actinomycetota</taxon>
        <taxon>Actinomycetes</taxon>
        <taxon>Cryptosporangiales</taxon>
        <taxon>Cryptosporangiaceae</taxon>
        <taxon>Cryptosporangium</taxon>
    </lineage>
</organism>
<dbReference type="AlphaFoldDB" id="A0A545AGC9"/>
<accession>A0A545AGC9</accession>
<evidence type="ECO:0000256" key="1">
    <source>
        <dbReference type="SAM" id="MobiDB-lite"/>
    </source>
</evidence>